<keyword evidence="2" id="KW-0813">Transport</keyword>
<dbReference type="PANTHER" id="PTHR34295">
    <property type="entry name" value="BIOTIN TRANSPORTER BIOY"/>
    <property type="match status" value="1"/>
</dbReference>
<evidence type="ECO:0000313" key="5">
    <source>
        <dbReference type="Proteomes" id="UP000460412"/>
    </source>
</evidence>
<comment type="caution">
    <text evidence="4">The sequence shown here is derived from an EMBL/GenBank/DDBJ whole genome shotgun (WGS) entry which is preliminary data.</text>
</comment>
<feature type="transmembrane region" description="Helical" evidence="3">
    <location>
        <begin position="125"/>
        <end position="148"/>
    </location>
</feature>
<accession>A0A7X3SHD6</accession>
<feature type="transmembrane region" description="Helical" evidence="3">
    <location>
        <begin position="45"/>
        <end position="64"/>
    </location>
</feature>
<feature type="transmembrane region" description="Helical" evidence="3">
    <location>
        <begin position="21"/>
        <end position="39"/>
    </location>
</feature>
<reference evidence="4 5" key="1">
    <citation type="submission" date="2019-12" db="EMBL/GenBank/DDBJ databases">
        <title>Sporaefaciens musculi gen. nov., sp. nov., a novel bacterium isolated from the caecum of an obese mouse.</title>
        <authorList>
            <person name="Rasmussen T.S."/>
            <person name="Streidl T."/>
            <person name="Hitch T.C.A."/>
            <person name="Wortmann E."/>
            <person name="Deptula P."/>
            <person name="Hansen M."/>
            <person name="Nielsen D.S."/>
            <person name="Clavel T."/>
            <person name="Vogensen F.K."/>
        </authorList>
    </citation>
    <scope>NUCLEOTIDE SEQUENCE [LARGE SCALE GENOMIC DNA]</scope>
    <source>
        <strain evidence="4 5">WCA-9-b2</strain>
    </source>
</reference>
<dbReference type="RefSeq" id="WP_159749467.1">
    <property type="nucleotide sequence ID" value="NZ_WUQX01000001.1"/>
</dbReference>
<dbReference type="Gene3D" id="1.10.1760.20">
    <property type="match status" value="1"/>
</dbReference>
<keyword evidence="2" id="KW-1003">Cell membrane</keyword>
<keyword evidence="2 3" id="KW-0472">Membrane</keyword>
<dbReference type="PIRSF" id="PIRSF016661">
    <property type="entry name" value="BioY"/>
    <property type="match status" value="1"/>
</dbReference>
<feature type="transmembrane region" description="Helical" evidence="3">
    <location>
        <begin position="154"/>
        <end position="178"/>
    </location>
</feature>
<name>A0A7X3SHD6_9FIRM</name>
<evidence type="ECO:0000313" key="4">
    <source>
        <dbReference type="EMBL" id="MXP74290.1"/>
    </source>
</evidence>
<keyword evidence="3" id="KW-1133">Transmembrane helix</keyword>
<dbReference type="Proteomes" id="UP000460412">
    <property type="component" value="Unassembled WGS sequence"/>
</dbReference>
<keyword evidence="5" id="KW-1185">Reference proteome</keyword>
<protein>
    <recommendedName>
        <fullName evidence="2">Biotin transporter</fullName>
    </recommendedName>
</protein>
<evidence type="ECO:0000256" key="1">
    <source>
        <dbReference type="ARBA" id="ARBA00010692"/>
    </source>
</evidence>
<dbReference type="InterPro" id="IPR003784">
    <property type="entry name" value="BioY"/>
</dbReference>
<proteinExistence type="inferred from homology"/>
<feature type="transmembrane region" description="Helical" evidence="3">
    <location>
        <begin position="71"/>
        <end position="88"/>
    </location>
</feature>
<evidence type="ECO:0000256" key="2">
    <source>
        <dbReference type="PIRNR" id="PIRNR016661"/>
    </source>
</evidence>
<keyword evidence="3" id="KW-0812">Transmembrane</keyword>
<dbReference type="PANTHER" id="PTHR34295:SF1">
    <property type="entry name" value="BIOTIN TRANSPORTER BIOY"/>
    <property type="match status" value="1"/>
</dbReference>
<dbReference type="AlphaFoldDB" id="A0A7X3SHD6"/>
<organism evidence="4 5">
    <name type="scientific">Sporofaciens musculi</name>
    <dbReference type="NCBI Taxonomy" id="2681861"/>
    <lineage>
        <taxon>Bacteria</taxon>
        <taxon>Bacillati</taxon>
        <taxon>Bacillota</taxon>
        <taxon>Clostridia</taxon>
        <taxon>Lachnospirales</taxon>
        <taxon>Lachnospiraceae</taxon>
        <taxon>Sporofaciens</taxon>
    </lineage>
</organism>
<comment type="similarity">
    <text evidence="1 2">Belongs to the BioY family.</text>
</comment>
<evidence type="ECO:0000256" key="3">
    <source>
        <dbReference type="SAM" id="Phobius"/>
    </source>
</evidence>
<dbReference type="GO" id="GO:0005886">
    <property type="term" value="C:plasma membrane"/>
    <property type="evidence" value="ECO:0007669"/>
    <property type="project" value="UniProtKB-SubCell"/>
</dbReference>
<gene>
    <name evidence="4" type="ORF">GN277_02295</name>
</gene>
<sequence>MKNITTTNPNNSSRRFTTRRLVLIAMVTAVTCILAPFSIPIPVSPVPISLTNLVLLISVYVLGFKDATISFLIYLLLGAAGLPVFSGFSGGLGKIAGPTGGYLVGFIFMTIIAGIFVERFLDKRFLIIIGMVLSTAVTYIFGTAWLAFQMEIPFTAALSIGVIPYLPGDTAKIILAVITGPILRARLHLQAFNPAKK</sequence>
<dbReference type="EMBL" id="WUQX01000001">
    <property type="protein sequence ID" value="MXP74290.1"/>
    <property type="molecule type" value="Genomic_DNA"/>
</dbReference>
<comment type="subcellular location">
    <subcellularLocation>
        <location evidence="2">Cell membrane</location>
        <topology evidence="2">Multi-pass membrane protein</topology>
    </subcellularLocation>
</comment>
<dbReference type="GO" id="GO:0015225">
    <property type="term" value="F:biotin transmembrane transporter activity"/>
    <property type="evidence" value="ECO:0007669"/>
    <property type="project" value="UniProtKB-UniRule"/>
</dbReference>
<dbReference type="Pfam" id="PF02632">
    <property type="entry name" value="BioY"/>
    <property type="match status" value="1"/>
</dbReference>
<feature type="transmembrane region" description="Helical" evidence="3">
    <location>
        <begin position="100"/>
        <end position="118"/>
    </location>
</feature>